<evidence type="ECO:0000313" key="1">
    <source>
        <dbReference type="EnsemblPlants" id="OGLUM05G13100.1"/>
    </source>
</evidence>
<dbReference type="HOGENOM" id="CLU_2658552_0_0_1"/>
<evidence type="ECO:0000313" key="2">
    <source>
        <dbReference type="Proteomes" id="UP000026961"/>
    </source>
</evidence>
<accession>A0A0D9ZXN8</accession>
<reference evidence="1" key="2">
    <citation type="submission" date="2018-05" db="EMBL/GenBank/DDBJ databases">
        <title>OgluRS3 (Oryza glumaepatula Reference Sequence Version 3).</title>
        <authorList>
            <person name="Zhang J."/>
            <person name="Kudrna D."/>
            <person name="Lee S."/>
            <person name="Talag J."/>
            <person name="Welchert J."/>
            <person name="Wing R.A."/>
        </authorList>
    </citation>
    <scope>NUCLEOTIDE SEQUENCE [LARGE SCALE GENOMIC DNA]</scope>
</reference>
<name>A0A0D9ZXN8_9ORYZ</name>
<reference evidence="1" key="1">
    <citation type="submission" date="2015-04" db="UniProtKB">
        <authorList>
            <consortium name="EnsemblPlants"/>
        </authorList>
    </citation>
    <scope>IDENTIFICATION</scope>
</reference>
<dbReference type="AlphaFoldDB" id="A0A0D9ZXN8"/>
<dbReference type="Gramene" id="OGLUM05G13100.1">
    <property type="protein sequence ID" value="OGLUM05G13100.1"/>
    <property type="gene ID" value="OGLUM05G13100"/>
</dbReference>
<sequence length="76" mass="8218">MRRPSCQADGPDGGDPFHLALKETLAPHRRECAGDEYENGHLASKSYVGQDAGFTIPISDQNPLMSGTIGFRGIRC</sequence>
<proteinExistence type="predicted"/>
<dbReference type="EnsemblPlants" id="OGLUM05G13100.1">
    <property type="protein sequence ID" value="OGLUM05G13100.1"/>
    <property type="gene ID" value="OGLUM05G13100"/>
</dbReference>
<protein>
    <submittedName>
        <fullName evidence="1">Uncharacterized protein</fullName>
    </submittedName>
</protein>
<keyword evidence="2" id="KW-1185">Reference proteome</keyword>
<dbReference type="Proteomes" id="UP000026961">
    <property type="component" value="Chromosome 5"/>
</dbReference>
<organism evidence="1">
    <name type="scientific">Oryza glumipatula</name>
    <dbReference type="NCBI Taxonomy" id="40148"/>
    <lineage>
        <taxon>Eukaryota</taxon>
        <taxon>Viridiplantae</taxon>
        <taxon>Streptophyta</taxon>
        <taxon>Embryophyta</taxon>
        <taxon>Tracheophyta</taxon>
        <taxon>Spermatophyta</taxon>
        <taxon>Magnoliopsida</taxon>
        <taxon>Liliopsida</taxon>
        <taxon>Poales</taxon>
        <taxon>Poaceae</taxon>
        <taxon>BOP clade</taxon>
        <taxon>Oryzoideae</taxon>
        <taxon>Oryzeae</taxon>
        <taxon>Oryzinae</taxon>
        <taxon>Oryza</taxon>
    </lineage>
</organism>